<feature type="transmembrane region" description="Helical" evidence="9">
    <location>
        <begin position="153"/>
        <end position="173"/>
    </location>
</feature>
<dbReference type="Proteomes" id="UP000594001">
    <property type="component" value="Chromosome"/>
</dbReference>
<dbReference type="Gene3D" id="1.20.1740.10">
    <property type="entry name" value="Amino acid/polyamine transporter I"/>
    <property type="match status" value="1"/>
</dbReference>
<dbReference type="EMBL" id="CP054719">
    <property type="protein sequence ID" value="QOL19444.1"/>
    <property type="molecule type" value="Genomic_DNA"/>
</dbReference>
<evidence type="ECO:0000256" key="2">
    <source>
        <dbReference type="ARBA" id="ARBA00008220"/>
    </source>
</evidence>
<evidence type="ECO:0000256" key="4">
    <source>
        <dbReference type="ARBA" id="ARBA00022475"/>
    </source>
</evidence>
<proteinExistence type="inferred from homology"/>
<evidence type="ECO:0000256" key="9">
    <source>
        <dbReference type="SAM" id="Phobius"/>
    </source>
</evidence>
<feature type="transmembrane region" description="Helical" evidence="9">
    <location>
        <begin position="322"/>
        <end position="340"/>
    </location>
</feature>
<protein>
    <recommendedName>
        <fullName evidence="3">Arginine/agmatine antiporter</fullName>
    </recommendedName>
</protein>
<feature type="transmembrane region" description="Helical" evidence="9">
    <location>
        <begin position="188"/>
        <end position="206"/>
    </location>
</feature>
<organism evidence="10 11">
    <name type="scientific">Candidatus Bodocaedibacter vickermanii</name>
    <dbReference type="NCBI Taxonomy" id="2741701"/>
    <lineage>
        <taxon>Bacteria</taxon>
        <taxon>Pseudomonadati</taxon>
        <taxon>Pseudomonadota</taxon>
        <taxon>Alphaproteobacteria</taxon>
        <taxon>Holosporales</taxon>
        <taxon>Candidatus Paracaedibacteraceae</taxon>
        <taxon>Candidatus Bodocaedibacter</taxon>
    </lineage>
</organism>
<keyword evidence="7 9" id="KW-0472">Membrane</keyword>
<feature type="transmembrane region" description="Helical" evidence="9">
    <location>
        <begin position="123"/>
        <end position="141"/>
    </location>
</feature>
<feature type="transmembrane region" description="Helical" evidence="9">
    <location>
        <begin position="227"/>
        <end position="249"/>
    </location>
</feature>
<dbReference type="AlphaFoldDB" id="A0A7L9RSA3"/>
<evidence type="ECO:0000313" key="11">
    <source>
        <dbReference type="Proteomes" id="UP000594001"/>
    </source>
</evidence>
<dbReference type="RefSeq" id="WP_350332197.1">
    <property type="nucleotide sequence ID" value="NZ_CP054719.1"/>
</dbReference>
<dbReference type="InterPro" id="IPR002293">
    <property type="entry name" value="AA/rel_permease1"/>
</dbReference>
<evidence type="ECO:0000256" key="6">
    <source>
        <dbReference type="ARBA" id="ARBA00022989"/>
    </source>
</evidence>
<feature type="transmembrane region" description="Helical" evidence="9">
    <location>
        <begin position="269"/>
        <end position="302"/>
    </location>
</feature>
<evidence type="ECO:0000256" key="5">
    <source>
        <dbReference type="ARBA" id="ARBA00022692"/>
    </source>
</evidence>
<evidence type="ECO:0000313" key="10">
    <source>
        <dbReference type="EMBL" id="QOL19444.1"/>
    </source>
</evidence>
<keyword evidence="4" id="KW-1003">Cell membrane</keyword>
<dbReference type="PANTHER" id="PTHR42770">
    <property type="entry name" value="AMINO ACID TRANSPORTER-RELATED"/>
    <property type="match status" value="1"/>
</dbReference>
<feature type="transmembrane region" description="Helical" evidence="9">
    <location>
        <begin position="43"/>
        <end position="64"/>
    </location>
</feature>
<keyword evidence="11" id="KW-1185">Reference proteome</keyword>
<evidence type="ECO:0000256" key="3">
    <source>
        <dbReference type="ARBA" id="ARBA00021069"/>
    </source>
</evidence>
<dbReference type="KEGG" id="pbal:CPBP_00197"/>
<evidence type="ECO:0000256" key="1">
    <source>
        <dbReference type="ARBA" id="ARBA00004651"/>
    </source>
</evidence>
<evidence type="ECO:0000256" key="7">
    <source>
        <dbReference type="ARBA" id="ARBA00023136"/>
    </source>
</evidence>
<feature type="transmembrane region" description="Helical" evidence="9">
    <location>
        <begin position="352"/>
        <end position="373"/>
    </location>
</feature>
<comment type="function">
    <text evidence="8">Major component of the acid-resistance (AR) system allowing enteric pathogens to survive the acidic environment in the stomach. Exchanges extracellular arginine for its intracellular decarboxylation product agmatine (Agm) thereby expelling intracellular protons. Probably undergoes several conformational states in order to translocate the substrate across the membrane; keeps the substrate accessible to only 1 side of the membrane at a time by opening and closing 3 membrane-internal gates.</text>
</comment>
<feature type="transmembrane region" description="Helical" evidence="9">
    <location>
        <begin position="12"/>
        <end position="31"/>
    </location>
</feature>
<evidence type="ECO:0000256" key="8">
    <source>
        <dbReference type="ARBA" id="ARBA00045636"/>
    </source>
</evidence>
<gene>
    <name evidence="10" type="primary">adiC</name>
    <name evidence="10" type="ORF">CPBP_00197</name>
</gene>
<accession>A0A7L9RSA3</accession>
<dbReference type="PIRSF" id="PIRSF006060">
    <property type="entry name" value="AA_transporter"/>
    <property type="match status" value="1"/>
</dbReference>
<keyword evidence="6 9" id="KW-1133">Transmembrane helix</keyword>
<dbReference type="Pfam" id="PF13520">
    <property type="entry name" value="AA_permease_2"/>
    <property type="match status" value="1"/>
</dbReference>
<dbReference type="GO" id="GO:0022857">
    <property type="term" value="F:transmembrane transporter activity"/>
    <property type="evidence" value="ECO:0007669"/>
    <property type="project" value="InterPro"/>
</dbReference>
<dbReference type="InterPro" id="IPR050367">
    <property type="entry name" value="APC_superfamily"/>
</dbReference>
<comment type="similarity">
    <text evidence="2">Belongs to the amino acid-polyamine-organocation (APC) superfamily. Basic amino acid/polyamine antiporter (APA) (TC 2.A.3.2) family.</text>
</comment>
<comment type="subcellular location">
    <subcellularLocation>
        <location evidence="1">Cell membrane</location>
        <topology evidence="1">Multi-pass membrane protein</topology>
    </subcellularLocation>
</comment>
<reference evidence="10 11" key="1">
    <citation type="submission" date="2020-06" db="EMBL/GenBank/DDBJ databases">
        <title>The endosymbiont of the kinetoplastid Bodo saltans is a Paracaedibacter-like alpha-proteobacterium possessing a putative toxin-antitoxin system.</title>
        <authorList>
            <person name="Midha S."/>
            <person name="Rigden D.J."/>
            <person name="Siozios S."/>
            <person name="Hurst G.D.D."/>
            <person name="Jackson A.P."/>
        </authorList>
    </citation>
    <scope>NUCLEOTIDE SEQUENCE [LARGE SCALE GENOMIC DNA]</scope>
    <source>
        <strain evidence="10">Lake Konstanz</strain>
    </source>
</reference>
<name>A0A7L9RSA3_9PROT</name>
<dbReference type="PANTHER" id="PTHR42770:SF18">
    <property type="entry name" value="ARGININE_AGMATINE ANTIPORTER"/>
    <property type="match status" value="1"/>
</dbReference>
<feature type="transmembrane region" description="Helical" evidence="9">
    <location>
        <begin position="85"/>
        <end position="111"/>
    </location>
</feature>
<sequence>MGASSTHRTIGLISAISLVAGNLVGSGAFMLPSGLASYGSISLLSWIFTSTGALILALIFAKFSMKFHATGGPHVFAGEAFGSHVSFFVAWGYWMLTWIGNAAIVVAMYGYLSDLSDGRLNSLELFLIGLCVLFLITLVNLRGIKEASFIQNLVTLLKLVPMVLVPIAAFFIFDPERLTHFIPTGKTALGAFNGAALLTLWSFVGIESATVPAEDVKDPHITIPKATIYGTLIAAVIYILGNLALLGAVDHTELAQSSAPFALAADKVFGGLFWGNVVAAAAVVCCIGTLNGWMLVVGQIPFGAAKQGLFPKFFALQSNRRVPIYGIIISAICMACILTMTFDPDLSKQFLFIAELATTTILLLFIVMLLAFGKLIQKGVFASRPDRILLILGIAYTSWTLYGAGLKMVALSAIVVISGSPMYMYMRKKLPKTK</sequence>
<keyword evidence="5 9" id="KW-0812">Transmembrane</keyword>
<dbReference type="GO" id="GO:0005886">
    <property type="term" value="C:plasma membrane"/>
    <property type="evidence" value="ECO:0007669"/>
    <property type="project" value="UniProtKB-SubCell"/>
</dbReference>